<proteinExistence type="predicted"/>
<evidence type="ECO:0008006" key="4">
    <source>
        <dbReference type="Google" id="ProtNLM"/>
    </source>
</evidence>
<dbReference type="RefSeq" id="WP_182669308.1">
    <property type="nucleotide sequence ID" value="NZ_JACHTE010000005.1"/>
</dbReference>
<evidence type="ECO:0000313" key="2">
    <source>
        <dbReference type="EMBL" id="MBB1088530.1"/>
    </source>
</evidence>
<organism evidence="2 3">
    <name type="scientific">Marilutibacter penaei</name>
    <dbReference type="NCBI Taxonomy" id="2759900"/>
    <lineage>
        <taxon>Bacteria</taxon>
        <taxon>Pseudomonadati</taxon>
        <taxon>Pseudomonadota</taxon>
        <taxon>Gammaproteobacteria</taxon>
        <taxon>Lysobacterales</taxon>
        <taxon>Lysobacteraceae</taxon>
        <taxon>Marilutibacter</taxon>
    </lineage>
</organism>
<keyword evidence="3" id="KW-1185">Reference proteome</keyword>
<name>A0A7W3YER5_9GAMM</name>
<sequence length="250" mass="27645">MERDFTIIPNAVIRDQRLGFKEFGVLAFLLHLPPDFRVTIEWISRQKCTGKYAIRAAIQQLQALGYMGIDAHRDDRGRFLHWVWWVTDRPEPAKCEAHPVSGFPQVGNPQVENRTLLSTNKHQELSGTTTTAPLAWPRGLPEAEQVVVESLIEGLEQGAAQAVLDELAGLMAANRVKSSRIALLRALVARAREGTFVPAQGHAVAARRAQEAEEGRKRSEAKARRPQRSPELAKAKLAEIAAALRSPGSL</sequence>
<reference evidence="2 3" key="1">
    <citation type="submission" date="2020-07" db="EMBL/GenBank/DDBJ databases">
        <authorList>
            <person name="Xu S."/>
            <person name="Li A."/>
        </authorList>
    </citation>
    <scope>NUCLEOTIDE SEQUENCE [LARGE SCALE GENOMIC DNA]</scope>
    <source>
        <strain evidence="2 3">SG-8</strain>
    </source>
</reference>
<protein>
    <recommendedName>
        <fullName evidence="4">Helix-turn-helix domain-containing protein</fullName>
    </recommendedName>
</protein>
<feature type="compositionally biased region" description="Basic and acidic residues" evidence="1">
    <location>
        <begin position="208"/>
        <end position="223"/>
    </location>
</feature>
<accession>A0A7W3YER5</accession>
<comment type="caution">
    <text evidence="2">The sequence shown here is derived from an EMBL/GenBank/DDBJ whole genome shotgun (WGS) entry which is preliminary data.</text>
</comment>
<dbReference type="AlphaFoldDB" id="A0A7W3YER5"/>
<evidence type="ECO:0000256" key="1">
    <source>
        <dbReference type="SAM" id="MobiDB-lite"/>
    </source>
</evidence>
<evidence type="ECO:0000313" key="3">
    <source>
        <dbReference type="Proteomes" id="UP000552587"/>
    </source>
</evidence>
<gene>
    <name evidence="2" type="ORF">H4F99_08520</name>
</gene>
<dbReference type="Proteomes" id="UP000552587">
    <property type="component" value="Unassembled WGS sequence"/>
</dbReference>
<feature type="region of interest" description="Disordered" evidence="1">
    <location>
        <begin position="208"/>
        <end position="232"/>
    </location>
</feature>
<dbReference type="EMBL" id="JACHTE010000005">
    <property type="protein sequence ID" value="MBB1088530.1"/>
    <property type="molecule type" value="Genomic_DNA"/>
</dbReference>